<dbReference type="AlphaFoldDB" id="A0A448X799"/>
<reference evidence="2" key="1">
    <citation type="submission" date="2018-11" db="EMBL/GenBank/DDBJ databases">
        <authorList>
            <consortium name="Pathogen Informatics"/>
        </authorList>
    </citation>
    <scope>NUCLEOTIDE SEQUENCE</scope>
</reference>
<sequence length="118" mass="13603">MDERMDGRKDEWLFKLHVLFFVLFGRHAWPLDLGPDRFNTSAWHRVKTDRKVFSSSPAWPPPASLSSKPETNCTHFGRQGVKHFSFSPPQSWSLLANRPVAKSVMRKLARGILIEKCP</sequence>
<evidence type="ECO:0000256" key="1">
    <source>
        <dbReference type="SAM" id="Phobius"/>
    </source>
</evidence>
<dbReference type="Proteomes" id="UP000784294">
    <property type="component" value="Unassembled WGS sequence"/>
</dbReference>
<feature type="transmembrane region" description="Helical" evidence="1">
    <location>
        <begin position="12"/>
        <end position="29"/>
    </location>
</feature>
<protein>
    <submittedName>
        <fullName evidence="2">Uncharacterized protein</fullName>
    </submittedName>
</protein>
<keyword evidence="3" id="KW-1185">Reference proteome</keyword>
<accession>A0A448X799</accession>
<dbReference type="EMBL" id="CAAALY010107920">
    <property type="protein sequence ID" value="VEL29943.1"/>
    <property type="molecule type" value="Genomic_DNA"/>
</dbReference>
<evidence type="ECO:0000313" key="2">
    <source>
        <dbReference type="EMBL" id="VEL29943.1"/>
    </source>
</evidence>
<feature type="non-terminal residue" evidence="2">
    <location>
        <position position="118"/>
    </location>
</feature>
<name>A0A448X799_9PLAT</name>
<proteinExistence type="predicted"/>
<gene>
    <name evidence="2" type="ORF">PXEA_LOCUS23383</name>
</gene>
<evidence type="ECO:0000313" key="3">
    <source>
        <dbReference type="Proteomes" id="UP000784294"/>
    </source>
</evidence>
<organism evidence="2 3">
    <name type="scientific">Protopolystoma xenopodis</name>
    <dbReference type="NCBI Taxonomy" id="117903"/>
    <lineage>
        <taxon>Eukaryota</taxon>
        <taxon>Metazoa</taxon>
        <taxon>Spiralia</taxon>
        <taxon>Lophotrochozoa</taxon>
        <taxon>Platyhelminthes</taxon>
        <taxon>Monogenea</taxon>
        <taxon>Polyopisthocotylea</taxon>
        <taxon>Polystomatidea</taxon>
        <taxon>Polystomatidae</taxon>
        <taxon>Protopolystoma</taxon>
    </lineage>
</organism>
<comment type="caution">
    <text evidence="2">The sequence shown here is derived from an EMBL/GenBank/DDBJ whole genome shotgun (WGS) entry which is preliminary data.</text>
</comment>
<keyword evidence="1" id="KW-0812">Transmembrane</keyword>
<keyword evidence="1" id="KW-0472">Membrane</keyword>
<keyword evidence="1" id="KW-1133">Transmembrane helix</keyword>